<dbReference type="AlphaFoldDB" id="A0A8R2DKJ4"/>
<evidence type="ECO:0000256" key="2">
    <source>
        <dbReference type="ARBA" id="ARBA00006177"/>
    </source>
</evidence>
<evidence type="ECO:0000256" key="1">
    <source>
        <dbReference type="ARBA" id="ARBA00004642"/>
    </source>
</evidence>
<keyword evidence="3" id="KW-0479">Metal-binding</keyword>
<dbReference type="PROSITE" id="PS50950">
    <property type="entry name" value="ZF_THAP"/>
    <property type="match status" value="1"/>
</dbReference>
<feature type="compositionally biased region" description="Polar residues" evidence="14">
    <location>
        <begin position="186"/>
        <end position="195"/>
    </location>
</feature>
<keyword evidence="4 12" id="KW-0863">Zinc-finger</keyword>
<keyword evidence="8 12" id="KW-0238">DNA-binding</keyword>
<keyword evidence="11" id="KW-0131">Cell cycle</keyword>
<dbReference type="SMART" id="SM00692">
    <property type="entry name" value="DM3"/>
    <property type="match status" value="1"/>
</dbReference>
<proteinExistence type="inferred from homology"/>
<evidence type="ECO:0000256" key="4">
    <source>
        <dbReference type="ARBA" id="ARBA00022771"/>
    </source>
</evidence>
<evidence type="ECO:0000313" key="17">
    <source>
        <dbReference type="Proteomes" id="UP000005204"/>
    </source>
</evidence>
<dbReference type="SUPFAM" id="SSF57716">
    <property type="entry name" value="Glucocorticoid receptor-like (DNA-binding domain)"/>
    <property type="match status" value="1"/>
</dbReference>
<dbReference type="Gene3D" id="6.20.210.20">
    <property type="entry name" value="THAP domain"/>
    <property type="match status" value="1"/>
</dbReference>
<dbReference type="Proteomes" id="UP000005204">
    <property type="component" value="Unassembled WGS sequence"/>
</dbReference>
<feature type="compositionally biased region" description="Basic and acidic residues" evidence="14">
    <location>
        <begin position="174"/>
        <end position="185"/>
    </location>
</feature>
<dbReference type="InterPro" id="IPR006612">
    <property type="entry name" value="THAP_Znf"/>
</dbReference>
<dbReference type="InterPro" id="IPR026516">
    <property type="entry name" value="THAP1/10"/>
</dbReference>
<dbReference type="SMART" id="SM00980">
    <property type="entry name" value="THAP"/>
    <property type="match status" value="1"/>
</dbReference>
<evidence type="ECO:0000256" key="8">
    <source>
        <dbReference type="ARBA" id="ARBA00023125"/>
    </source>
</evidence>
<evidence type="ECO:0000256" key="10">
    <source>
        <dbReference type="ARBA" id="ARBA00023242"/>
    </source>
</evidence>
<protein>
    <recommendedName>
        <fullName evidence="15">THAP-type domain-containing protein</fullName>
    </recommendedName>
</protein>
<evidence type="ECO:0000256" key="13">
    <source>
        <dbReference type="SAM" id="Coils"/>
    </source>
</evidence>
<dbReference type="PANTHER" id="PTHR46600">
    <property type="entry name" value="THAP DOMAIN-CONTAINING"/>
    <property type="match status" value="1"/>
</dbReference>
<evidence type="ECO:0000256" key="12">
    <source>
        <dbReference type="PROSITE-ProRule" id="PRU00309"/>
    </source>
</evidence>
<evidence type="ECO:0000256" key="14">
    <source>
        <dbReference type="SAM" id="MobiDB-lite"/>
    </source>
</evidence>
<reference evidence="17" key="1">
    <citation type="journal article" date="2008" name="Insect Biochem. Mol. Biol.">
        <title>The genome of a lepidopteran model insect, the silkworm Bombyx mori.</title>
        <authorList>
            <consortium name="International Silkworm Genome Consortium"/>
        </authorList>
    </citation>
    <scope>NUCLEOTIDE SEQUENCE [LARGE SCALE GENOMIC DNA]</scope>
    <source>
        <strain evidence="17">p50T</strain>
    </source>
</reference>
<reference evidence="16" key="2">
    <citation type="submission" date="2022-06" db="UniProtKB">
        <authorList>
            <consortium name="EnsemblMetazoa"/>
        </authorList>
    </citation>
    <scope>IDENTIFICATION</scope>
    <source>
        <strain evidence="16">p50T (Dazao)</strain>
    </source>
</reference>
<evidence type="ECO:0000259" key="15">
    <source>
        <dbReference type="PROSITE" id="PS50950"/>
    </source>
</evidence>
<feature type="region of interest" description="Disordered" evidence="14">
    <location>
        <begin position="164"/>
        <end position="202"/>
    </location>
</feature>
<keyword evidence="6" id="KW-0805">Transcription regulation</keyword>
<name>A0A8R2DKJ4_BOMMO</name>
<dbReference type="GO" id="GO:0005654">
    <property type="term" value="C:nucleoplasm"/>
    <property type="evidence" value="ECO:0007669"/>
    <property type="project" value="UniProtKB-SubCell"/>
</dbReference>
<keyword evidence="5" id="KW-0862">Zinc</keyword>
<feature type="coiled-coil region" evidence="13">
    <location>
        <begin position="237"/>
        <end position="271"/>
    </location>
</feature>
<dbReference type="PANTHER" id="PTHR46600:SF1">
    <property type="entry name" value="THAP DOMAIN-CONTAINING PROTEIN 1"/>
    <property type="match status" value="1"/>
</dbReference>
<feature type="domain" description="THAP-type" evidence="15">
    <location>
        <begin position="32"/>
        <end position="115"/>
    </location>
</feature>
<comment type="subcellular location">
    <subcellularLocation>
        <location evidence="1">Nucleus</location>
        <location evidence="1">Nucleoplasm</location>
    </subcellularLocation>
</comment>
<sequence length="420" mass="47466">MCQNEFYLVKSMSFRQIMVPYGLRRTKLCFKMPCCAIITCHTKSQTSSIERGGISFHRFPKEPNAKEKWIDVTGRGNWMPTKNSTICSKHFAEKDFIIKKSGYRYLKPGAIPRIKIVQICSSYLSEPEQTQGGGGGEGVAPASAPSEEQPTFVVVKIETFEPISADAETEQPEGTEKEASADKPVENNQTETKAGNTDDVIDNNAPAIKIEGDWQQREKELLEKINELEKVKSDTAESGLRLELKVKEEEIDLLKARVKNLETELQAALAKPGGKNQDIINSIKLQHEELLSKARGMIFDKTKLVKNQELQIEALTTQVASLKDINQITKDLLEIRNSEVKAMEDRFQAMEARYKAEKERYDLVLKRAQTSTTINDDLKKEYETQLAIFKELREKYEQRVKALVAENERLKAPTQGGSST</sequence>
<keyword evidence="7 13" id="KW-0175">Coiled coil</keyword>
<keyword evidence="10" id="KW-0539">Nucleus</keyword>
<feature type="coiled-coil region" evidence="13">
    <location>
        <begin position="305"/>
        <end position="406"/>
    </location>
</feature>
<evidence type="ECO:0000256" key="6">
    <source>
        <dbReference type="ARBA" id="ARBA00023015"/>
    </source>
</evidence>
<evidence type="ECO:0000256" key="11">
    <source>
        <dbReference type="ARBA" id="ARBA00023306"/>
    </source>
</evidence>
<evidence type="ECO:0000256" key="5">
    <source>
        <dbReference type="ARBA" id="ARBA00022833"/>
    </source>
</evidence>
<evidence type="ECO:0000256" key="7">
    <source>
        <dbReference type="ARBA" id="ARBA00023054"/>
    </source>
</evidence>
<dbReference type="InterPro" id="IPR038441">
    <property type="entry name" value="THAP_Znf_sf"/>
</dbReference>
<feature type="region of interest" description="Disordered" evidence="14">
    <location>
        <begin position="126"/>
        <end position="148"/>
    </location>
</feature>
<keyword evidence="17" id="KW-1185">Reference proteome</keyword>
<dbReference type="GO" id="GO:0008270">
    <property type="term" value="F:zinc ion binding"/>
    <property type="evidence" value="ECO:0007669"/>
    <property type="project" value="UniProtKB-KW"/>
</dbReference>
<organism evidence="16 17">
    <name type="scientific">Bombyx mori</name>
    <name type="common">Silk moth</name>
    <dbReference type="NCBI Taxonomy" id="7091"/>
    <lineage>
        <taxon>Eukaryota</taxon>
        <taxon>Metazoa</taxon>
        <taxon>Ecdysozoa</taxon>
        <taxon>Arthropoda</taxon>
        <taxon>Hexapoda</taxon>
        <taxon>Insecta</taxon>
        <taxon>Pterygota</taxon>
        <taxon>Neoptera</taxon>
        <taxon>Endopterygota</taxon>
        <taxon>Lepidoptera</taxon>
        <taxon>Glossata</taxon>
        <taxon>Ditrysia</taxon>
        <taxon>Bombycoidea</taxon>
        <taxon>Bombycidae</taxon>
        <taxon>Bombycinae</taxon>
        <taxon>Bombyx</taxon>
    </lineage>
</organism>
<dbReference type="GO" id="GO:0043565">
    <property type="term" value="F:sequence-specific DNA binding"/>
    <property type="evidence" value="ECO:0007669"/>
    <property type="project" value="InterPro"/>
</dbReference>
<dbReference type="GeneID" id="101735381"/>
<evidence type="ECO:0000256" key="9">
    <source>
        <dbReference type="ARBA" id="ARBA00023163"/>
    </source>
</evidence>
<dbReference type="EnsemblMetazoa" id="XM_021348418.2">
    <property type="protein sequence ID" value="XP_021204093.1"/>
    <property type="gene ID" value="LOC101735381"/>
</dbReference>
<accession>A0A8R2DKJ4</accession>
<keyword evidence="9" id="KW-0804">Transcription</keyword>
<comment type="similarity">
    <text evidence="2">Belongs to the THAP1 family.</text>
</comment>
<dbReference type="RefSeq" id="XP_021204093.1">
    <property type="nucleotide sequence ID" value="XM_021348418.3"/>
</dbReference>
<evidence type="ECO:0000313" key="16">
    <source>
        <dbReference type="EnsemblMetazoa" id="XP_021204093.1"/>
    </source>
</evidence>
<dbReference type="Pfam" id="PF05485">
    <property type="entry name" value="THAP"/>
    <property type="match status" value="1"/>
</dbReference>
<evidence type="ECO:0000256" key="3">
    <source>
        <dbReference type="ARBA" id="ARBA00022723"/>
    </source>
</evidence>